<protein>
    <submittedName>
        <fullName evidence="1">THO complex subunit 4-like protein</fullName>
    </submittedName>
</protein>
<dbReference type="Proteomes" id="UP001164539">
    <property type="component" value="Chromosome 11"/>
</dbReference>
<organism evidence="1 2">
    <name type="scientific">Melia azedarach</name>
    <name type="common">Chinaberry tree</name>
    <dbReference type="NCBI Taxonomy" id="155640"/>
    <lineage>
        <taxon>Eukaryota</taxon>
        <taxon>Viridiplantae</taxon>
        <taxon>Streptophyta</taxon>
        <taxon>Embryophyta</taxon>
        <taxon>Tracheophyta</taxon>
        <taxon>Spermatophyta</taxon>
        <taxon>Magnoliopsida</taxon>
        <taxon>eudicotyledons</taxon>
        <taxon>Gunneridae</taxon>
        <taxon>Pentapetalae</taxon>
        <taxon>rosids</taxon>
        <taxon>malvids</taxon>
        <taxon>Sapindales</taxon>
        <taxon>Meliaceae</taxon>
        <taxon>Melia</taxon>
    </lineage>
</organism>
<evidence type="ECO:0000313" key="1">
    <source>
        <dbReference type="EMBL" id="KAJ4706875.1"/>
    </source>
</evidence>
<evidence type="ECO:0000313" key="2">
    <source>
        <dbReference type="Proteomes" id="UP001164539"/>
    </source>
</evidence>
<gene>
    <name evidence="1" type="ORF">OWV82_020474</name>
</gene>
<dbReference type="EMBL" id="CM051404">
    <property type="protein sequence ID" value="KAJ4706875.1"/>
    <property type="molecule type" value="Genomic_DNA"/>
</dbReference>
<sequence>MATHVDMSLDDIIKSRKKSERERGQGRPRRGRGRGRGPGGTVNGGRMPGAVRRGPLSNARPSSYAIAKSIRRPRSFPWQHDLFEDSLRAAGISGIEVGTKLYVSNLHPGVTNDDIRELFAEIGELKRYAIHYDKTGRPSGSAEVLYARRSDAFAALKRYNNVLLDGKPMKIEVVGTNSEVPVSARVNVTGVNGRRKRTVVMTSGPGRAGGPAAVNRGTGNQSRRGGMRNSQGRGRGRARGRGQGQGQGRGRGGNQGKKKPVDKSADELDKELDVYHAEAMQT</sequence>
<comment type="caution">
    <text evidence="1">The sequence shown here is derived from an EMBL/GenBank/DDBJ whole genome shotgun (WGS) entry which is preliminary data.</text>
</comment>
<accession>A0ACC1X9K0</accession>
<keyword evidence="2" id="KW-1185">Reference proteome</keyword>
<proteinExistence type="predicted"/>
<reference evidence="1 2" key="1">
    <citation type="journal article" date="2023" name="Science">
        <title>Complex scaffold remodeling in plant triterpene biosynthesis.</title>
        <authorList>
            <person name="De La Pena R."/>
            <person name="Hodgson H."/>
            <person name="Liu J.C."/>
            <person name="Stephenson M.J."/>
            <person name="Martin A.C."/>
            <person name="Owen C."/>
            <person name="Harkess A."/>
            <person name="Leebens-Mack J."/>
            <person name="Jimenez L.E."/>
            <person name="Osbourn A."/>
            <person name="Sattely E.S."/>
        </authorList>
    </citation>
    <scope>NUCLEOTIDE SEQUENCE [LARGE SCALE GENOMIC DNA]</scope>
    <source>
        <strain evidence="2">cv. JPN11</strain>
        <tissue evidence="1">Leaf</tissue>
    </source>
</reference>
<name>A0ACC1X9K0_MELAZ</name>